<gene>
    <name evidence="5" type="ORF">RRG08_060041</name>
</gene>
<reference evidence="5" key="1">
    <citation type="journal article" date="2023" name="G3 (Bethesda)">
        <title>A reference genome for the long-term kleptoplast-retaining sea slug Elysia crispata morphotype clarki.</title>
        <authorList>
            <person name="Eastman K.E."/>
            <person name="Pendleton A.L."/>
            <person name="Shaikh M.A."/>
            <person name="Suttiyut T."/>
            <person name="Ogas R."/>
            <person name="Tomko P."/>
            <person name="Gavelis G."/>
            <person name="Widhalm J.R."/>
            <person name="Wisecaver J.H."/>
        </authorList>
    </citation>
    <scope>NUCLEOTIDE SEQUENCE</scope>
    <source>
        <strain evidence="5">ECLA1</strain>
    </source>
</reference>
<dbReference type="Pfam" id="PF01370">
    <property type="entry name" value="Epimerase"/>
    <property type="match status" value="1"/>
</dbReference>
<dbReference type="Proteomes" id="UP001283361">
    <property type="component" value="Unassembled WGS sequence"/>
</dbReference>
<keyword evidence="6" id="KW-1185">Reference proteome</keyword>
<evidence type="ECO:0000256" key="1">
    <source>
        <dbReference type="ARBA" id="ARBA00023002"/>
    </source>
</evidence>
<feature type="domain" description="NAD-dependent epimerase/dehydratase" evidence="3">
    <location>
        <begin position="131"/>
        <end position="289"/>
    </location>
</feature>
<feature type="region of interest" description="Disordered" evidence="2">
    <location>
        <begin position="105"/>
        <end position="136"/>
    </location>
</feature>
<evidence type="ECO:0000313" key="6">
    <source>
        <dbReference type="Proteomes" id="UP001283361"/>
    </source>
</evidence>
<evidence type="ECO:0000313" key="5">
    <source>
        <dbReference type="EMBL" id="KAK3785977.1"/>
    </source>
</evidence>
<dbReference type="SUPFAM" id="SSF51735">
    <property type="entry name" value="NAD(P)-binding Rossmann-fold domains"/>
    <property type="match status" value="1"/>
</dbReference>
<proteinExistence type="predicted"/>
<keyword evidence="1" id="KW-0560">Oxidoreductase</keyword>
<dbReference type="PANTHER" id="PTHR10366:SF848">
    <property type="entry name" value="REDUCTASE_CINNAMOYL-COA REDUCTASE, PUTATIVE-RELATED"/>
    <property type="match status" value="1"/>
</dbReference>
<name>A0AAE1AE60_9GAST</name>
<comment type="caution">
    <text evidence="5">The sequence shown here is derived from an EMBL/GenBank/DDBJ whole genome shotgun (WGS) entry which is preliminary data.</text>
</comment>
<evidence type="ECO:0008006" key="7">
    <source>
        <dbReference type="Google" id="ProtNLM"/>
    </source>
</evidence>
<evidence type="ECO:0000259" key="4">
    <source>
        <dbReference type="Pfam" id="PF05368"/>
    </source>
</evidence>
<protein>
    <recommendedName>
        <fullName evidence="7">NAD-dependent epimerase/dehydratase domain-containing protein</fullName>
    </recommendedName>
</protein>
<organism evidence="5 6">
    <name type="scientific">Elysia crispata</name>
    <name type="common">lettuce slug</name>
    <dbReference type="NCBI Taxonomy" id="231223"/>
    <lineage>
        <taxon>Eukaryota</taxon>
        <taxon>Metazoa</taxon>
        <taxon>Spiralia</taxon>
        <taxon>Lophotrochozoa</taxon>
        <taxon>Mollusca</taxon>
        <taxon>Gastropoda</taxon>
        <taxon>Heterobranchia</taxon>
        <taxon>Euthyneura</taxon>
        <taxon>Panpulmonata</taxon>
        <taxon>Sacoglossa</taxon>
        <taxon>Placobranchoidea</taxon>
        <taxon>Plakobranchidae</taxon>
        <taxon>Elysia</taxon>
    </lineage>
</organism>
<evidence type="ECO:0000256" key="2">
    <source>
        <dbReference type="SAM" id="MobiDB-lite"/>
    </source>
</evidence>
<dbReference type="Pfam" id="PF05368">
    <property type="entry name" value="NmrA"/>
    <property type="match status" value="1"/>
</dbReference>
<dbReference type="PANTHER" id="PTHR10366">
    <property type="entry name" value="NAD DEPENDENT EPIMERASE/DEHYDRATASE"/>
    <property type="match status" value="1"/>
</dbReference>
<dbReference type="InterPro" id="IPR008030">
    <property type="entry name" value="NmrA-like"/>
</dbReference>
<dbReference type="AlphaFoldDB" id="A0AAE1AE60"/>
<accession>A0AAE1AE60</accession>
<dbReference type="EMBL" id="JAWDGP010002037">
    <property type="protein sequence ID" value="KAK3785977.1"/>
    <property type="molecule type" value="Genomic_DNA"/>
</dbReference>
<feature type="domain" description="NmrA-like" evidence="4">
    <location>
        <begin position="19"/>
        <end position="98"/>
    </location>
</feature>
<dbReference type="InterPro" id="IPR050425">
    <property type="entry name" value="NAD(P)_dehydrat-like"/>
</dbReference>
<sequence>MMFFCSVSPPSPLFSLLVVLVTGACGYLASHIIQQLQESGYRVRATVRTLEDREKVKYLHGLCAGASHQVELVEADLLSGQGWSEIVKDCKYALLVATARPSRQLHDHEDKHLSAADRKDKEKEKEKEKKDRQKEDLVQAAVDGTLNVLRAIAETNPEITRVILTSSLSAVAAHGGNTQPFSELDWPYFDDPAVLPQAKAKVAAERAAWDFVKKLPHGKKFDLAVVNPAEMMGPARHHHHGPATELLCQLLEKKVSSVPAFILPCVDVRDVARAHLICMVNVETIGHRHILYADSMWIKHIAELLDVEFGPQGYHIPKSQELGIVTTLSSWFDHSIKENKLVASQPMVIDNSRMRTVLGMEPIDLKTSIVDMAYSLIENGFVKKTDKYKGPHQPKV</sequence>
<dbReference type="Gene3D" id="3.40.50.720">
    <property type="entry name" value="NAD(P)-binding Rossmann-like Domain"/>
    <property type="match status" value="1"/>
</dbReference>
<dbReference type="InterPro" id="IPR036291">
    <property type="entry name" value="NAD(P)-bd_dom_sf"/>
</dbReference>
<dbReference type="InterPro" id="IPR001509">
    <property type="entry name" value="Epimerase_deHydtase"/>
</dbReference>
<evidence type="ECO:0000259" key="3">
    <source>
        <dbReference type="Pfam" id="PF01370"/>
    </source>
</evidence>
<dbReference type="GO" id="GO:0016616">
    <property type="term" value="F:oxidoreductase activity, acting on the CH-OH group of donors, NAD or NADP as acceptor"/>
    <property type="evidence" value="ECO:0007669"/>
    <property type="project" value="TreeGrafter"/>
</dbReference>